<dbReference type="AlphaFoldDB" id="A0A444YFD0"/>
<dbReference type="Gene3D" id="3.40.50.300">
    <property type="entry name" value="P-loop containing nucleotide triphosphate hydrolases"/>
    <property type="match status" value="1"/>
</dbReference>
<dbReference type="GO" id="GO:0016020">
    <property type="term" value="C:membrane"/>
    <property type="evidence" value="ECO:0007669"/>
    <property type="project" value="TreeGrafter"/>
</dbReference>
<dbReference type="InterPro" id="IPR050173">
    <property type="entry name" value="ABC_transporter_C-like"/>
</dbReference>
<dbReference type="GO" id="GO:0042626">
    <property type="term" value="F:ATPase-coupled transmembrane transporter activity"/>
    <property type="evidence" value="ECO:0007669"/>
    <property type="project" value="TreeGrafter"/>
</dbReference>
<accession>A0A444YFD0</accession>
<protein>
    <submittedName>
        <fullName evidence="3">Uncharacterized protein</fullName>
    </submittedName>
</protein>
<comment type="caution">
    <text evidence="3">The sequence shown here is derived from an EMBL/GenBank/DDBJ whole genome shotgun (WGS) entry which is preliminary data.</text>
</comment>
<sequence>MIHKKSKVFEATASVDTATDNLIQQILRLHFADSTVITVAHRITSVLDSDMILLLHQGLIEEYDSTSKLLEDRSSSFAKLVAEYTMRSKSTF</sequence>
<keyword evidence="1" id="KW-0547">Nucleotide-binding</keyword>
<dbReference type="STRING" id="3818.A0A444YFD0"/>
<dbReference type="SUPFAM" id="SSF52540">
    <property type="entry name" value="P-loop containing nucleoside triphosphate hydrolases"/>
    <property type="match status" value="1"/>
</dbReference>
<gene>
    <name evidence="3" type="ORF">Ahy_B07g088779</name>
</gene>
<organism evidence="3 4">
    <name type="scientific">Arachis hypogaea</name>
    <name type="common">Peanut</name>
    <dbReference type="NCBI Taxonomy" id="3818"/>
    <lineage>
        <taxon>Eukaryota</taxon>
        <taxon>Viridiplantae</taxon>
        <taxon>Streptophyta</taxon>
        <taxon>Embryophyta</taxon>
        <taxon>Tracheophyta</taxon>
        <taxon>Spermatophyta</taxon>
        <taxon>Magnoliopsida</taxon>
        <taxon>eudicotyledons</taxon>
        <taxon>Gunneridae</taxon>
        <taxon>Pentapetalae</taxon>
        <taxon>rosids</taxon>
        <taxon>fabids</taxon>
        <taxon>Fabales</taxon>
        <taxon>Fabaceae</taxon>
        <taxon>Papilionoideae</taxon>
        <taxon>50 kb inversion clade</taxon>
        <taxon>dalbergioids sensu lato</taxon>
        <taxon>Dalbergieae</taxon>
        <taxon>Pterocarpus clade</taxon>
        <taxon>Arachis</taxon>
    </lineage>
</organism>
<dbReference type="PANTHER" id="PTHR24223">
    <property type="entry name" value="ATP-BINDING CASSETTE SUB-FAMILY C"/>
    <property type="match status" value="1"/>
</dbReference>
<dbReference type="GO" id="GO:0005524">
    <property type="term" value="F:ATP binding"/>
    <property type="evidence" value="ECO:0007669"/>
    <property type="project" value="UniProtKB-KW"/>
</dbReference>
<evidence type="ECO:0000256" key="2">
    <source>
        <dbReference type="ARBA" id="ARBA00022840"/>
    </source>
</evidence>
<name>A0A444YFD0_ARAHY</name>
<proteinExistence type="predicted"/>
<keyword evidence="4" id="KW-1185">Reference proteome</keyword>
<evidence type="ECO:0000313" key="4">
    <source>
        <dbReference type="Proteomes" id="UP000289738"/>
    </source>
</evidence>
<dbReference type="Proteomes" id="UP000289738">
    <property type="component" value="Chromosome B07"/>
</dbReference>
<dbReference type="PANTHER" id="PTHR24223:SF181">
    <property type="entry name" value="ABC TRANSPORTER C FAMILY MEMBER 3"/>
    <property type="match status" value="1"/>
</dbReference>
<dbReference type="InterPro" id="IPR027417">
    <property type="entry name" value="P-loop_NTPase"/>
</dbReference>
<evidence type="ECO:0000313" key="3">
    <source>
        <dbReference type="EMBL" id="RYR00650.1"/>
    </source>
</evidence>
<evidence type="ECO:0000256" key="1">
    <source>
        <dbReference type="ARBA" id="ARBA00022741"/>
    </source>
</evidence>
<reference evidence="3 4" key="1">
    <citation type="submission" date="2019-01" db="EMBL/GenBank/DDBJ databases">
        <title>Sequencing of cultivated peanut Arachis hypogaea provides insights into genome evolution and oil improvement.</title>
        <authorList>
            <person name="Chen X."/>
        </authorList>
    </citation>
    <scope>NUCLEOTIDE SEQUENCE [LARGE SCALE GENOMIC DNA]</scope>
    <source>
        <strain evidence="4">cv. Fuhuasheng</strain>
        <tissue evidence="3">Leaves</tissue>
    </source>
</reference>
<keyword evidence="2" id="KW-0067">ATP-binding</keyword>
<dbReference type="EMBL" id="SDMP01000017">
    <property type="protein sequence ID" value="RYR00650.1"/>
    <property type="molecule type" value="Genomic_DNA"/>
</dbReference>